<dbReference type="HOGENOM" id="CLU_2974074_0_0_5"/>
<dbReference type="eggNOG" id="ENOG50312ZG">
    <property type="taxonomic scope" value="Bacteria"/>
</dbReference>
<protein>
    <submittedName>
        <fullName evidence="2">Uncharacterized protein</fullName>
    </submittedName>
</protein>
<reference evidence="2 3" key="1">
    <citation type="submission" date="2013-03" db="EMBL/GenBank/DDBJ databases">
        <authorList>
            <person name="Fiebig A."/>
            <person name="Goeker M."/>
            <person name="Klenk H.-P.P."/>
        </authorList>
    </citation>
    <scope>NUCLEOTIDE SEQUENCE [LARGE SCALE GENOMIC DNA]</scope>
    <source>
        <strain evidence="2 3">DSM 17492</strain>
    </source>
</reference>
<comment type="caution">
    <text evidence="2">The sequence shown here is derived from an EMBL/GenBank/DDBJ whole genome shotgun (WGS) entry which is preliminary data.</text>
</comment>
<dbReference type="Proteomes" id="UP000025047">
    <property type="component" value="Unassembled WGS sequence"/>
</dbReference>
<dbReference type="PATRIC" id="fig|1122180.6.peg.1135"/>
<proteinExistence type="predicted"/>
<organism evidence="2 3">
    <name type="scientific">Limimaricola hongkongensis DSM 17492</name>
    <dbReference type="NCBI Taxonomy" id="1122180"/>
    <lineage>
        <taxon>Bacteria</taxon>
        <taxon>Pseudomonadati</taxon>
        <taxon>Pseudomonadota</taxon>
        <taxon>Alphaproteobacteria</taxon>
        <taxon>Rhodobacterales</taxon>
        <taxon>Paracoccaceae</taxon>
        <taxon>Limimaricola</taxon>
    </lineage>
</organism>
<feature type="region of interest" description="Disordered" evidence="1">
    <location>
        <begin position="1"/>
        <end position="34"/>
    </location>
</feature>
<feature type="compositionally biased region" description="Basic and acidic residues" evidence="1">
    <location>
        <begin position="1"/>
        <end position="10"/>
    </location>
</feature>
<accession>A0A017HEX5</accession>
<sequence>MLDQTTHRPDAPAPQAEAARRGALPDAPLAMPRQQLERDLAPAFLARLRALLTPRLDA</sequence>
<name>A0A017HEX5_9RHOB</name>
<dbReference type="EMBL" id="APGJ01000004">
    <property type="protein sequence ID" value="EYD72349.1"/>
    <property type="molecule type" value="Genomic_DNA"/>
</dbReference>
<evidence type="ECO:0000313" key="3">
    <source>
        <dbReference type="Proteomes" id="UP000025047"/>
    </source>
</evidence>
<keyword evidence="3" id="KW-1185">Reference proteome</keyword>
<dbReference type="RefSeq" id="WP_017928286.1">
    <property type="nucleotide sequence ID" value="NZ_KB822997.1"/>
</dbReference>
<gene>
    <name evidence="2" type="ORF">Lokhon_01144</name>
</gene>
<evidence type="ECO:0000313" key="2">
    <source>
        <dbReference type="EMBL" id="EYD72349.1"/>
    </source>
</evidence>
<evidence type="ECO:0000256" key="1">
    <source>
        <dbReference type="SAM" id="MobiDB-lite"/>
    </source>
</evidence>
<dbReference type="AlphaFoldDB" id="A0A017HEX5"/>
<dbReference type="STRING" id="1122180.Lokhon_01144"/>